<dbReference type="PROSITE" id="PS50109">
    <property type="entry name" value="HIS_KIN"/>
    <property type="match status" value="1"/>
</dbReference>
<dbReference type="HOGENOM" id="CLU_613666_0_0_4"/>
<evidence type="ECO:0000256" key="6">
    <source>
        <dbReference type="ARBA" id="ARBA00022485"/>
    </source>
</evidence>
<evidence type="ECO:0000256" key="17">
    <source>
        <dbReference type="SAM" id="Phobius"/>
    </source>
</evidence>
<keyword evidence="8 19" id="KW-0808">Transferase</keyword>
<dbReference type="AlphaFoldDB" id="C6XAP9"/>
<dbReference type="InterPro" id="IPR003594">
    <property type="entry name" value="HATPase_dom"/>
</dbReference>
<reference evidence="19 20" key="2">
    <citation type="journal article" date="2011" name="J. Bacteriol.">
        <title>Genomes of three methylotrophs from a single niche uncover genetic and metabolic divergence of Methylophilaceae.</title>
        <authorList>
            <person name="Lapidus A."/>
            <person name="Clum A."/>
            <person name="Labutti K."/>
            <person name="Kaluzhnaya M.G."/>
            <person name="Lim S."/>
            <person name="Beck D.A."/>
            <person name="Glavina Del Rio T."/>
            <person name="Nolan M."/>
            <person name="Mavromatis K."/>
            <person name="Huntemann M."/>
            <person name="Lucas S."/>
            <person name="Lidstrom M.E."/>
            <person name="Ivanova N."/>
            <person name="Chistoserdova L."/>
        </authorList>
    </citation>
    <scope>NUCLEOTIDE SEQUENCE [LARGE SCALE GENOMIC DNA]</scope>
    <source>
        <strain evidence="19 20">SIP3-4</strain>
    </source>
</reference>
<dbReference type="GO" id="GO:0000155">
    <property type="term" value="F:phosphorelay sensor kinase activity"/>
    <property type="evidence" value="ECO:0007669"/>
    <property type="project" value="InterPro"/>
</dbReference>
<evidence type="ECO:0000256" key="11">
    <source>
        <dbReference type="ARBA" id="ARBA00023004"/>
    </source>
</evidence>
<dbReference type="KEGG" id="mei:Msip34_0733"/>
<keyword evidence="13" id="KW-0411">Iron-sulfur</keyword>
<dbReference type="InterPro" id="IPR036890">
    <property type="entry name" value="HATPase_C_sf"/>
</dbReference>
<evidence type="ECO:0000313" key="19">
    <source>
        <dbReference type="EMBL" id="ACT49981.1"/>
    </source>
</evidence>
<dbReference type="EMBL" id="CP001674">
    <property type="protein sequence ID" value="ACT49981.1"/>
    <property type="molecule type" value="Genomic_DNA"/>
</dbReference>
<evidence type="ECO:0000256" key="16">
    <source>
        <dbReference type="SAM" id="Coils"/>
    </source>
</evidence>
<dbReference type="Proteomes" id="UP000002743">
    <property type="component" value="Chromosome"/>
</dbReference>
<keyword evidence="20" id="KW-1185">Reference proteome</keyword>
<evidence type="ECO:0000256" key="3">
    <source>
        <dbReference type="ARBA" id="ARBA00004496"/>
    </source>
</evidence>
<dbReference type="GO" id="GO:0005737">
    <property type="term" value="C:cytoplasm"/>
    <property type="evidence" value="ECO:0007669"/>
    <property type="project" value="UniProtKB-SubCell"/>
</dbReference>
<reference evidence="20" key="1">
    <citation type="submission" date="2009-07" db="EMBL/GenBank/DDBJ databases">
        <title>Complete sequence of chromosome of Methylovorus sp. SIP3-4.</title>
        <authorList>
            <person name="Lucas S."/>
            <person name="Copeland A."/>
            <person name="Lapidus A."/>
            <person name="Glavina del Rio T."/>
            <person name="Tice H."/>
            <person name="Bruce D."/>
            <person name="Goodwin L."/>
            <person name="Pitluck S."/>
            <person name="Clum A."/>
            <person name="Larimer F."/>
            <person name="Land M."/>
            <person name="Hauser L."/>
            <person name="Kyrpides N."/>
            <person name="Mikhailova N."/>
            <person name="Kayluzhnaya M."/>
            <person name="Chistoserdova L."/>
        </authorList>
    </citation>
    <scope>NUCLEOTIDE SEQUENCE [LARGE SCALE GENOMIC DNA]</scope>
    <source>
        <strain evidence="20">SIP3-4</strain>
    </source>
</reference>
<dbReference type="SUPFAM" id="SSF55785">
    <property type="entry name" value="PYP-like sensor domain (PAS domain)"/>
    <property type="match status" value="1"/>
</dbReference>
<evidence type="ECO:0000256" key="14">
    <source>
        <dbReference type="ARBA" id="ARBA00024827"/>
    </source>
</evidence>
<evidence type="ECO:0000256" key="10">
    <source>
        <dbReference type="ARBA" id="ARBA00022777"/>
    </source>
</evidence>
<accession>C6XAP9</accession>
<dbReference type="InterPro" id="IPR005467">
    <property type="entry name" value="His_kinase_dom"/>
</dbReference>
<name>C6XAP9_METGS</name>
<gene>
    <name evidence="19" type="ordered locus">Msip34_0733</name>
</gene>
<evidence type="ECO:0000256" key="7">
    <source>
        <dbReference type="ARBA" id="ARBA00022490"/>
    </source>
</evidence>
<evidence type="ECO:0000256" key="9">
    <source>
        <dbReference type="ARBA" id="ARBA00022723"/>
    </source>
</evidence>
<organism evidence="19 20">
    <name type="scientific">Methylovorus glucosotrophus (strain SIP3-4)</name>
    <dbReference type="NCBI Taxonomy" id="582744"/>
    <lineage>
        <taxon>Bacteria</taxon>
        <taxon>Pseudomonadati</taxon>
        <taxon>Pseudomonadota</taxon>
        <taxon>Betaproteobacteria</taxon>
        <taxon>Nitrosomonadales</taxon>
        <taxon>Methylophilaceae</taxon>
        <taxon>Methylovorus</taxon>
    </lineage>
</organism>
<dbReference type="GO" id="GO:0046872">
    <property type="term" value="F:metal ion binding"/>
    <property type="evidence" value="ECO:0007669"/>
    <property type="project" value="UniProtKB-KW"/>
</dbReference>
<comment type="catalytic activity">
    <reaction evidence="1">
        <text>ATP + protein L-histidine = ADP + protein N-phospho-L-histidine.</text>
        <dbReference type="EC" id="2.7.13.3"/>
    </reaction>
</comment>
<keyword evidence="12" id="KW-0902">Two-component regulatory system</keyword>
<keyword evidence="7" id="KW-0963">Cytoplasm</keyword>
<dbReference type="Gene3D" id="3.30.565.10">
    <property type="entry name" value="Histidine kinase-like ATPase, C-terminal domain"/>
    <property type="match status" value="1"/>
</dbReference>
<evidence type="ECO:0000256" key="15">
    <source>
        <dbReference type="ARBA" id="ARBA00030800"/>
    </source>
</evidence>
<evidence type="ECO:0000256" key="12">
    <source>
        <dbReference type="ARBA" id="ARBA00023012"/>
    </source>
</evidence>
<dbReference type="PRINTS" id="PR00344">
    <property type="entry name" value="BCTRLSENSOR"/>
</dbReference>
<evidence type="ECO:0000256" key="2">
    <source>
        <dbReference type="ARBA" id="ARBA00001966"/>
    </source>
</evidence>
<feature type="domain" description="Histidine kinase" evidence="18">
    <location>
        <begin position="251"/>
        <end position="441"/>
    </location>
</feature>
<comment type="function">
    <text evidence="14">Member of the two-component regulatory system NreB/NreC involved in the control of dissimilatory nitrate/nitrite reduction in response to oxygen. NreB functions as a direct oxygen sensor histidine kinase which is autophosphorylated, in the absence of oxygen, probably at the conserved histidine residue, and transfers its phosphate group probably to a conserved aspartate residue of NreC. NreB/NreC activates the expression of the nitrate (narGHJI) and nitrite (nir) reductase operons, as well as the putative nitrate transporter gene narT.</text>
</comment>
<dbReference type="Gene3D" id="3.30.450.20">
    <property type="entry name" value="PAS domain"/>
    <property type="match status" value="1"/>
</dbReference>
<dbReference type="Pfam" id="PF02518">
    <property type="entry name" value="HATPase_c"/>
    <property type="match status" value="1"/>
</dbReference>
<evidence type="ECO:0000256" key="8">
    <source>
        <dbReference type="ARBA" id="ARBA00022679"/>
    </source>
</evidence>
<dbReference type="Pfam" id="PF07730">
    <property type="entry name" value="HisKA_3"/>
    <property type="match status" value="1"/>
</dbReference>
<dbReference type="GO" id="GO:0046983">
    <property type="term" value="F:protein dimerization activity"/>
    <property type="evidence" value="ECO:0007669"/>
    <property type="project" value="InterPro"/>
</dbReference>
<keyword evidence="17" id="KW-0812">Transmembrane</keyword>
<dbReference type="EC" id="2.7.13.3" evidence="4"/>
<dbReference type="Gene3D" id="1.20.5.1930">
    <property type="match status" value="1"/>
</dbReference>
<comment type="cofactor">
    <cofactor evidence="2">
        <name>[4Fe-4S] cluster</name>
        <dbReference type="ChEBI" id="CHEBI:49883"/>
    </cofactor>
</comment>
<protein>
    <recommendedName>
        <fullName evidence="5">Oxygen sensor histidine kinase NreB</fullName>
        <ecNumber evidence="4">2.7.13.3</ecNumber>
    </recommendedName>
    <alternativeName>
        <fullName evidence="15">Nitrogen regulation protein B</fullName>
    </alternativeName>
</protein>
<evidence type="ECO:0000256" key="1">
    <source>
        <dbReference type="ARBA" id="ARBA00000085"/>
    </source>
</evidence>
<dbReference type="InterPro" id="IPR035965">
    <property type="entry name" value="PAS-like_dom_sf"/>
</dbReference>
<feature type="coiled-coil region" evidence="16">
    <location>
        <begin position="216"/>
        <end position="243"/>
    </location>
</feature>
<dbReference type="STRING" id="582744.Msip34_0733"/>
<dbReference type="InterPro" id="IPR050482">
    <property type="entry name" value="Sensor_HK_TwoCompSys"/>
</dbReference>
<dbReference type="GO" id="GO:0016020">
    <property type="term" value="C:membrane"/>
    <property type="evidence" value="ECO:0007669"/>
    <property type="project" value="InterPro"/>
</dbReference>
<dbReference type="InterPro" id="IPR004358">
    <property type="entry name" value="Sig_transdc_His_kin-like_C"/>
</dbReference>
<dbReference type="OrthoDB" id="9813412at2"/>
<dbReference type="SMART" id="SM00387">
    <property type="entry name" value="HATPase_c"/>
    <property type="match status" value="1"/>
</dbReference>
<sequence>MRIPFAPITLGKQLDRKNVLLEFAIVPCSFILTYLLAGYFELSEIFIDWTLTSQDEYDIDELPYALAASTLAMSWFAWRRWQEIKREVRSRNQTEQALLAERLQFQTLFNENLAGNAVVTTQGVIQMCNPAMACFLEIQTPELAVGNNLADCLQHGPSWSHLMEVVKEHQKVDVEQLCVIGVYGKRTYAMARILGHFSQDGSLQFLHVFAADITEIKTAESEISNLLRENHFLLRQALELQEEERRHIARDLHDDMGQYLNAIKANATSLVNMPDLPPSISEVALHIISHSDHIYRSARQLIHRLRPAALDELGLGAALQHLIDTWKYPANGTRYQLAIDDALDHLDDKLTINIYRVIQEAITNAARHAQASLIDVHLFMQGDRLIVDITDDGCGISQAQPHKGLGLAGMRERIKAVDGKFEVSSAAGTGTRIRAVIPITPIKEMV</sequence>
<proteinExistence type="predicted"/>
<dbReference type="PANTHER" id="PTHR24421:SF58">
    <property type="entry name" value="SIGNAL TRANSDUCTION HISTIDINE-PROTEIN KINASE_PHOSPHATASE UHPB"/>
    <property type="match status" value="1"/>
</dbReference>
<keyword evidence="16" id="KW-0175">Coiled coil</keyword>
<keyword evidence="9" id="KW-0479">Metal-binding</keyword>
<feature type="transmembrane region" description="Helical" evidence="17">
    <location>
        <begin position="20"/>
        <end position="42"/>
    </location>
</feature>
<evidence type="ECO:0000313" key="20">
    <source>
        <dbReference type="Proteomes" id="UP000002743"/>
    </source>
</evidence>
<keyword evidence="17" id="KW-0472">Membrane</keyword>
<keyword evidence="17" id="KW-1133">Transmembrane helix</keyword>
<evidence type="ECO:0000256" key="5">
    <source>
        <dbReference type="ARBA" id="ARBA00017322"/>
    </source>
</evidence>
<keyword evidence="10 19" id="KW-0418">Kinase</keyword>
<dbReference type="SUPFAM" id="SSF55874">
    <property type="entry name" value="ATPase domain of HSP90 chaperone/DNA topoisomerase II/histidine kinase"/>
    <property type="match status" value="1"/>
</dbReference>
<dbReference type="GO" id="GO:0051539">
    <property type="term" value="F:4 iron, 4 sulfur cluster binding"/>
    <property type="evidence" value="ECO:0007669"/>
    <property type="project" value="UniProtKB-KW"/>
</dbReference>
<evidence type="ECO:0000256" key="13">
    <source>
        <dbReference type="ARBA" id="ARBA00023014"/>
    </source>
</evidence>
<dbReference type="RefSeq" id="WP_015829566.1">
    <property type="nucleotide sequence ID" value="NC_012969.1"/>
</dbReference>
<dbReference type="InterPro" id="IPR011712">
    <property type="entry name" value="Sig_transdc_His_kin_sub3_dim/P"/>
</dbReference>
<keyword evidence="6" id="KW-0004">4Fe-4S</keyword>
<comment type="subcellular location">
    <subcellularLocation>
        <location evidence="3">Cytoplasm</location>
    </subcellularLocation>
</comment>
<dbReference type="PANTHER" id="PTHR24421">
    <property type="entry name" value="NITRATE/NITRITE SENSOR PROTEIN NARX-RELATED"/>
    <property type="match status" value="1"/>
</dbReference>
<dbReference type="eggNOG" id="COG4585">
    <property type="taxonomic scope" value="Bacteria"/>
</dbReference>
<dbReference type="CDD" id="cd16917">
    <property type="entry name" value="HATPase_UhpB-NarQ-NarX-like"/>
    <property type="match status" value="1"/>
</dbReference>
<evidence type="ECO:0000256" key="4">
    <source>
        <dbReference type="ARBA" id="ARBA00012438"/>
    </source>
</evidence>
<evidence type="ECO:0000259" key="18">
    <source>
        <dbReference type="PROSITE" id="PS50109"/>
    </source>
</evidence>
<keyword evidence="11" id="KW-0408">Iron</keyword>